<dbReference type="GO" id="GO:0003677">
    <property type="term" value="F:DNA binding"/>
    <property type="evidence" value="ECO:0007669"/>
    <property type="project" value="UniProtKB-KW"/>
</dbReference>
<gene>
    <name evidence="3" type="ORF">HNR67_006715</name>
</gene>
<dbReference type="SUPFAM" id="SSF46785">
    <property type="entry name" value="Winged helix' DNA-binding domain"/>
    <property type="match status" value="1"/>
</dbReference>
<organism evidence="3 4">
    <name type="scientific">Crossiella cryophila</name>
    <dbReference type="NCBI Taxonomy" id="43355"/>
    <lineage>
        <taxon>Bacteria</taxon>
        <taxon>Bacillati</taxon>
        <taxon>Actinomycetota</taxon>
        <taxon>Actinomycetes</taxon>
        <taxon>Pseudonocardiales</taxon>
        <taxon>Pseudonocardiaceae</taxon>
        <taxon>Crossiella</taxon>
    </lineage>
</organism>
<dbReference type="EMBL" id="JACHMH010000001">
    <property type="protein sequence ID" value="MBB4680597.1"/>
    <property type="molecule type" value="Genomic_DNA"/>
</dbReference>
<dbReference type="SMART" id="SM00418">
    <property type="entry name" value="HTH_ARSR"/>
    <property type="match status" value="1"/>
</dbReference>
<proteinExistence type="predicted"/>
<sequence>MSEDERPLERAIELNARTLRGLAHPLRLEILGLLRADGPATASGLAGRLGESSGTTSWHLRQLAEYGFIEEDPERGNRRDRWWRARHQYTDFEFGDFLSDPAHRGAMGAFLQEIVDIYHRKATEFVTGAAGWPREWIDAAGMSDRLMWLTAEELTALNGELEQVLDRYERPRREGDTSVVTQWQSFPRRGREPKGDKS</sequence>
<dbReference type="InterPro" id="IPR036388">
    <property type="entry name" value="WH-like_DNA-bd_sf"/>
</dbReference>
<dbReference type="RefSeq" id="WP_185006526.1">
    <property type="nucleotide sequence ID" value="NZ_BAAAUI010000005.1"/>
</dbReference>
<dbReference type="Proteomes" id="UP000533598">
    <property type="component" value="Unassembled WGS sequence"/>
</dbReference>
<dbReference type="GO" id="GO:0003700">
    <property type="term" value="F:DNA-binding transcription factor activity"/>
    <property type="evidence" value="ECO:0007669"/>
    <property type="project" value="InterPro"/>
</dbReference>
<reference evidence="3 4" key="1">
    <citation type="submission" date="2020-08" db="EMBL/GenBank/DDBJ databases">
        <title>Sequencing the genomes of 1000 actinobacteria strains.</title>
        <authorList>
            <person name="Klenk H.-P."/>
        </authorList>
    </citation>
    <scope>NUCLEOTIDE SEQUENCE [LARGE SCALE GENOMIC DNA]</scope>
    <source>
        <strain evidence="3 4">DSM 44230</strain>
    </source>
</reference>
<dbReference type="InterPro" id="IPR036390">
    <property type="entry name" value="WH_DNA-bd_sf"/>
</dbReference>
<keyword evidence="4" id="KW-1185">Reference proteome</keyword>
<accession>A0A7W7CGN0</accession>
<protein>
    <submittedName>
        <fullName evidence="3">DNA-binding transcriptional ArsR family regulator</fullName>
    </submittedName>
</protein>
<name>A0A7W7CGN0_9PSEU</name>
<dbReference type="Gene3D" id="1.10.10.10">
    <property type="entry name" value="Winged helix-like DNA-binding domain superfamily/Winged helix DNA-binding domain"/>
    <property type="match status" value="1"/>
</dbReference>
<dbReference type="InterPro" id="IPR011991">
    <property type="entry name" value="ArsR-like_HTH"/>
</dbReference>
<feature type="domain" description="HTH arsR-type" evidence="2">
    <location>
        <begin position="17"/>
        <end position="103"/>
    </location>
</feature>
<evidence type="ECO:0000313" key="3">
    <source>
        <dbReference type="EMBL" id="MBB4680597.1"/>
    </source>
</evidence>
<comment type="caution">
    <text evidence="3">The sequence shown here is derived from an EMBL/GenBank/DDBJ whole genome shotgun (WGS) entry which is preliminary data.</text>
</comment>
<evidence type="ECO:0000313" key="4">
    <source>
        <dbReference type="Proteomes" id="UP000533598"/>
    </source>
</evidence>
<evidence type="ECO:0000256" key="1">
    <source>
        <dbReference type="SAM" id="MobiDB-lite"/>
    </source>
</evidence>
<feature type="compositionally biased region" description="Basic and acidic residues" evidence="1">
    <location>
        <begin position="189"/>
        <end position="198"/>
    </location>
</feature>
<dbReference type="CDD" id="cd00090">
    <property type="entry name" value="HTH_ARSR"/>
    <property type="match status" value="1"/>
</dbReference>
<evidence type="ECO:0000259" key="2">
    <source>
        <dbReference type="SMART" id="SM00418"/>
    </source>
</evidence>
<feature type="region of interest" description="Disordered" evidence="1">
    <location>
        <begin position="171"/>
        <end position="198"/>
    </location>
</feature>
<dbReference type="AlphaFoldDB" id="A0A7W7CGN0"/>
<dbReference type="InterPro" id="IPR001845">
    <property type="entry name" value="HTH_ArsR_DNA-bd_dom"/>
</dbReference>
<keyword evidence="3" id="KW-0238">DNA-binding</keyword>
<dbReference type="Pfam" id="PF12840">
    <property type="entry name" value="HTH_20"/>
    <property type="match status" value="1"/>
</dbReference>